<dbReference type="Pfam" id="PF10576">
    <property type="entry name" value="EndIII_4Fe-2S"/>
    <property type="match status" value="1"/>
</dbReference>
<dbReference type="InterPro" id="IPR023170">
    <property type="entry name" value="HhH_base_excis_C"/>
</dbReference>
<evidence type="ECO:0000256" key="13">
    <source>
        <dbReference type="SAM" id="MobiDB-lite"/>
    </source>
</evidence>
<gene>
    <name evidence="15" type="ORF">GCM10009768_29930</name>
</gene>
<evidence type="ECO:0000256" key="10">
    <source>
        <dbReference type="ARBA" id="ARBA00023014"/>
    </source>
</evidence>
<keyword evidence="8" id="KW-0378">Hydrolase</keyword>
<accession>A0ABP4Y5P2</accession>
<dbReference type="SMART" id="SM00525">
    <property type="entry name" value="FES"/>
    <property type="match status" value="1"/>
</dbReference>
<evidence type="ECO:0000259" key="14">
    <source>
        <dbReference type="SMART" id="SM00478"/>
    </source>
</evidence>
<protein>
    <recommendedName>
        <fullName evidence="5">Adenine DNA glycosylase</fullName>
        <ecNumber evidence="4">3.2.2.31</ecNumber>
    </recommendedName>
</protein>
<dbReference type="CDD" id="cd00056">
    <property type="entry name" value="ENDO3c"/>
    <property type="match status" value="1"/>
</dbReference>
<comment type="caution">
    <text evidence="15">The sequence shown here is derived from an EMBL/GenBank/DDBJ whole genome shotgun (WGS) entry which is preliminary data.</text>
</comment>
<dbReference type="Proteomes" id="UP001500851">
    <property type="component" value="Unassembled WGS sequence"/>
</dbReference>
<keyword evidence="10" id="KW-0411">Iron-sulfur</keyword>
<comment type="catalytic activity">
    <reaction evidence="1">
        <text>Hydrolyzes free adenine bases from 7,8-dihydro-8-oxoguanine:adenine mismatched double-stranded DNA, leaving an apurinic site.</text>
        <dbReference type="EC" id="3.2.2.31"/>
    </reaction>
</comment>
<evidence type="ECO:0000256" key="4">
    <source>
        <dbReference type="ARBA" id="ARBA00012045"/>
    </source>
</evidence>
<keyword evidence="11" id="KW-0234">DNA repair</keyword>
<dbReference type="EC" id="3.2.2.31" evidence="4"/>
<evidence type="ECO:0000313" key="15">
    <source>
        <dbReference type="EMBL" id="GAA1798898.1"/>
    </source>
</evidence>
<evidence type="ECO:0000256" key="11">
    <source>
        <dbReference type="ARBA" id="ARBA00023204"/>
    </source>
</evidence>
<reference evidence="16" key="1">
    <citation type="journal article" date="2019" name="Int. J. Syst. Evol. Microbiol.">
        <title>The Global Catalogue of Microorganisms (GCM) 10K type strain sequencing project: providing services to taxonomists for standard genome sequencing and annotation.</title>
        <authorList>
            <consortium name="The Broad Institute Genomics Platform"/>
            <consortium name="The Broad Institute Genome Sequencing Center for Infectious Disease"/>
            <person name="Wu L."/>
            <person name="Ma J."/>
        </authorList>
    </citation>
    <scope>NUCLEOTIDE SEQUENCE [LARGE SCALE GENOMIC DNA]</scope>
    <source>
        <strain evidence="16">JCM 14736</strain>
    </source>
</reference>
<dbReference type="PANTHER" id="PTHR42944">
    <property type="entry name" value="ADENINE DNA GLYCOSYLASE"/>
    <property type="match status" value="1"/>
</dbReference>
<evidence type="ECO:0000256" key="1">
    <source>
        <dbReference type="ARBA" id="ARBA00000843"/>
    </source>
</evidence>
<comment type="similarity">
    <text evidence="3">Belongs to the Nth/MutY family.</text>
</comment>
<sequence length="312" mass="33418">MPIPSDPVTPAADGIAPALIDWFSGAARELPWRDPDASPWAVLVSEFMLQQTQVDRVLPRYLAWMERWPTPAALASAEPGEALRAWDRLGYPRRALWLHRAAQQITDEHGGEVPRDVETLLSLTGIGPYTARAVAAFAFGDRHPVVDTNTRRVLARAVHGRAAAGMPSPQDLDDMERLLPAGEASAQSFNAAAMELGAIVCTARAPRCDACPIARWCEWRGAGYPDNAPSKRPKQARFEGSDRQARGRVLAALRAEHGAIPRDSALAAARGGAAEPTRAGAGPGSAEQAERALATLLADGLVVAEGDRIRLP</sequence>
<evidence type="ECO:0000256" key="6">
    <source>
        <dbReference type="ARBA" id="ARBA00022723"/>
    </source>
</evidence>
<evidence type="ECO:0000256" key="7">
    <source>
        <dbReference type="ARBA" id="ARBA00022763"/>
    </source>
</evidence>
<keyword evidence="7" id="KW-0227">DNA damage</keyword>
<dbReference type="InterPro" id="IPR003651">
    <property type="entry name" value="Endonuclease3_FeS-loop_motif"/>
</dbReference>
<keyword evidence="9" id="KW-0408">Iron</keyword>
<feature type="region of interest" description="Disordered" evidence="13">
    <location>
        <begin position="266"/>
        <end position="288"/>
    </location>
</feature>
<dbReference type="Pfam" id="PF00633">
    <property type="entry name" value="HHH"/>
    <property type="match status" value="1"/>
</dbReference>
<evidence type="ECO:0000256" key="5">
    <source>
        <dbReference type="ARBA" id="ARBA00022023"/>
    </source>
</evidence>
<comment type="cofactor">
    <cofactor evidence="2">
        <name>[4Fe-4S] cluster</name>
        <dbReference type="ChEBI" id="CHEBI:49883"/>
    </cofactor>
</comment>
<evidence type="ECO:0000256" key="2">
    <source>
        <dbReference type="ARBA" id="ARBA00001966"/>
    </source>
</evidence>
<keyword evidence="12" id="KW-0326">Glycosidase</keyword>
<dbReference type="PANTHER" id="PTHR42944:SF1">
    <property type="entry name" value="ADENINE DNA GLYCOSYLASE"/>
    <property type="match status" value="1"/>
</dbReference>
<name>A0ABP4Y5P2_9MICO</name>
<proteinExistence type="inferred from homology"/>
<dbReference type="Gene3D" id="1.10.1670.10">
    <property type="entry name" value="Helix-hairpin-Helix base-excision DNA repair enzymes (C-terminal)"/>
    <property type="match status" value="1"/>
</dbReference>
<evidence type="ECO:0000256" key="3">
    <source>
        <dbReference type="ARBA" id="ARBA00008343"/>
    </source>
</evidence>
<dbReference type="EMBL" id="BAAAOB010000005">
    <property type="protein sequence ID" value="GAA1798898.1"/>
    <property type="molecule type" value="Genomic_DNA"/>
</dbReference>
<dbReference type="InterPro" id="IPR000445">
    <property type="entry name" value="HhH_motif"/>
</dbReference>
<feature type="compositionally biased region" description="Low complexity" evidence="13">
    <location>
        <begin position="266"/>
        <end position="280"/>
    </location>
</feature>
<dbReference type="SMART" id="SM00478">
    <property type="entry name" value="ENDO3c"/>
    <property type="match status" value="1"/>
</dbReference>
<evidence type="ECO:0000256" key="12">
    <source>
        <dbReference type="ARBA" id="ARBA00023295"/>
    </source>
</evidence>
<organism evidence="15 16">
    <name type="scientific">Leucobacter iarius</name>
    <dbReference type="NCBI Taxonomy" id="333963"/>
    <lineage>
        <taxon>Bacteria</taxon>
        <taxon>Bacillati</taxon>
        <taxon>Actinomycetota</taxon>
        <taxon>Actinomycetes</taxon>
        <taxon>Micrococcales</taxon>
        <taxon>Microbacteriaceae</taxon>
        <taxon>Leucobacter</taxon>
    </lineage>
</organism>
<dbReference type="RefSeq" id="WP_425560980.1">
    <property type="nucleotide sequence ID" value="NZ_BAAAOB010000005.1"/>
</dbReference>
<evidence type="ECO:0000256" key="9">
    <source>
        <dbReference type="ARBA" id="ARBA00023004"/>
    </source>
</evidence>
<dbReference type="Gene3D" id="1.10.340.30">
    <property type="entry name" value="Hypothetical protein, domain 2"/>
    <property type="match status" value="1"/>
</dbReference>
<evidence type="ECO:0000256" key="8">
    <source>
        <dbReference type="ARBA" id="ARBA00022801"/>
    </source>
</evidence>
<keyword evidence="6" id="KW-0479">Metal-binding</keyword>
<dbReference type="InterPro" id="IPR044298">
    <property type="entry name" value="MIG/MutY"/>
</dbReference>
<feature type="region of interest" description="Disordered" evidence="13">
    <location>
        <begin position="224"/>
        <end position="243"/>
    </location>
</feature>
<dbReference type="Pfam" id="PF00730">
    <property type="entry name" value="HhH-GPD"/>
    <property type="match status" value="1"/>
</dbReference>
<dbReference type="InterPro" id="IPR011257">
    <property type="entry name" value="DNA_glycosylase"/>
</dbReference>
<evidence type="ECO:0000313" key="16">
    <source>
        <dbReference type="Proteomes" id="UP001500851"/>
    </source>
</evidence>
<dbReference type="InterPro" id="IPR003265">
    <property type="entry name" value="HhH-GPD_domain"/>
</dbReference>
<keyword evidence="16" id="KW-1185">Reference proteome</keyword>
<dbReference type="SUPFAM" id="SSF48150">
    <property type="entry name" value="DNA-glycosylase"/>
    <property type="match status" value="1"/>
</dbReference>
<feature type="domain" description="HhH-GPD" evidence="14">
    <location>
        <begin position="48"/>
        <end position="199"/>
    </location>
</feature>